<organism evidence="3">
    <name type="scientific">Grosmannia clavigera (strain kw1407 / UAMH 11150)</name>
    <name type="common">Blue stain fungus</name>
    <name type="synonym">Graphiocladiella clavigera</name>
    <dbReference type="NCBI Taxonomy" id="655863"/>
    <lineage>
        <taxon>Eukaryota</taxon>
        <taxon>Fungi</taxon>
        <taxon>Dikarya</taxon>
        <taxon>Ascomycota</taxon>
        <taxon>Pezizomycotina</taxon>
        <taxon>Sordariomycetes</taxon>
        <taxon>Sordariomycetidae</taxon>
        <taxon>Ophiostomatales</taxon>
        <taxon>Ophiostomataceae</taxon>
        <taxon>Leptographium</taxon>
    </lineage>
</organism>
<feature type="region of interest" description="Disordered" evidence="1">
    <location>
        <begin position="328"/>
        <end position="472"/>
    </location>
</feature>
<dbReference type="HOGENOM" id="CLU_503475_0_0_1"/>
<feature type="compositionally biased region" description="Low complexity" evidence="1">
    <location>
        <begin position="61"/>
        <end position="72"/>
    </location>
</feature>
<evidence type="ECO:0000313" key="2">
    <source>
        <dbReference type="EMBL" id="EFX05198.1"/>
    </source>
</evidence>
<dbReference type="AlphaFoldDB" id="F0X8R3"/>
<dbReference type="RefSeq" id="XP_014174680.1">
    <property type="nucleotide sequence ID" value="XM_014319205.1"/>
</dbReference>
<dbReference type="Proteomes" id="UP000007796">
    <property type="component" value="Unassembled WGS sequence"/>
</dbReference>
<keyword evidence="3" id="KW-1185">Reference proteome</keyword>
<dbReference type="GeneID" id="25976348"/>
<feature type="compositionally biased region" description="Low complexity" evidence="1">
    <location>
        <begin position="117"/>
        <end position="131"/>
    </location>
</feature>
<feature type="compositionally biased region" description="Basic and acidic residues" evidence="1">
    <location>
        <begin position="409"/>
        <end position="421"/>
    </location>
</feature>
<proteinExistence type="predicted"/>
<feature type="compositionally biased region" description="Polar residues" evidence="1">
    <location>
        <begin position="377"/>
        <end position="389"/>
    </location>
</feature>
<feature type="compositionally biased region" description="Low complexity" evidence="1">
    <location>
        <begin position="422"/>
        <end position="431"/>
    </location>
</feature>
<name>F0X8R3_GROCL</name>
<dbReference type="InParanoid" id="F0X8R3"/>
<dbReference type="EMBL" id="GL629735">
    <property type="protein sequence ID" value="EFX05198.1"/>
    <property type="molecule type" value="Genomic_DNA"/>
</dbReference>
<feature type="region of interest" description="Disordered" evidence="1">
    <location>
        <begin position="495"/>
        <end position="541"/>
    </location>
</feature>
<feature type="region of interest" description="Disordered" evidence="1">
    <location>
        <begin position="107"/>
        <end position="148"/>
    </location>
</feature>
<reference evidence="2 3" key="1">
    <citation type="journal article" date="2011" name="Proc. Natl. Acad. Sci. U.S.A.">
        <title>Genome and transcriptome analyses of the mountain pine beetle-fungal symbiont Grosmannia clavigera, a lodgepole pine pathogen.</title>
        <authorList>
            <person name="DiGuistini S."/>
            <person name="Wang Y."/>
            <person name="Liao N.Y."/>
            <person name="Taylor G."/>
            <person name="Tanguay P."/>
            <person name="Feau N."/>
            <person name="Henrissat B."/>
            <person name="Chan S.K."/>
            <person name="Hesse-Orce U."/>
            <person name="Alamouti S.M."/>
            <person name="Tsui C.K.M."/>
            <person name="Docking R.T."/>
            <person name="Levasseur A."/>
            <person name="Haridas S."/>
            <person name="Robertson G."/>
            <person name="Birol I."/>
            <person name="Holt R.A."/>
            <person name="Marra M.A."/>
            <person name="Hamelin R.C."/>
            <person name="Hirst M."/>
            <person name="Jones S.J.M."/>
            <person name="Bohlmann J."/>
            <person name="Breuil C."/>
        </authorList>
    </citation>
    <scope>NUCLEOTIDE SEQUENCE [LARGE SCALE GENOMIC DNA]</scope>
    <source>
        <strain evidence="3">kw1407 / UAMH 11150</strain>
    </source>
</reference>
<protein>
    <submittedName>
        <fullName evidence="2">Uncharacterized protein</fullName>
    </submittedName>
</protein>
<sequence length="541" mass="57727">MDSYHYVYRNDLATDGNGNEDWGYYPDSQWYQYKPTRRGGQSRRLRRREARLQAEAEAEAEAAYAQTQEAGGSNPYYGYEAPFQQDSGARWELDPNASIFTPPKQHCPGVVDATSGQPQQAPAADSSASFPKAKETSVSGEGSKPQEVDVAVGPSVNIGGKDVRFLVRAGALLDDVEAYIEEIGLGLENTERTLARVKLSLEKVGVSFEHNKTPKEVGVAQEVQAVEEAKVAEEAAISKDVVLFAEEASVESKTPLANATPEEVPVQSDALIEKGDEDGEQSLPTPARSEQVRITKAPAVAVPVIPKTAGAKSTVKPTVSQANALARPAVVRPAKESSLKSAARPLPAKPVRATLSRATAPKPAAKPAASVPVGKPSTKTATQSAVPKSTRTRSLDRATGPRATSRGRTVAERGRPSEATRRASSPAARSSFVTRLAESLARSSRTASPRPALRLRGTGIPSEPTIKEEPKTPAVVAAVGGNTAAGALDALKGPLLNTTTETGRGRTLRRRRTDVDAERKPNLKWPSKRSQSAVDEKKPWL</sequence>
<accession>F0X8R3</accession>
<feature type="compositionally biased region" description="Low complexity" evidence="1">
    <location>
        <begin position="360"/>
        <end position="376"/>
    </location>
</feature>
<gene>
    <name evidence="2" type="ORF">CMQ_3267</name>
</gene>
<feature type="region of interest" description="Disordered" evidence="1">
    <location>
        <begin position="59"/>
        <end position="81"/>
    </location>
</feature>
<evidence type="ECO:0000313" key="3">
    <source>
        <dbReference type="Proteomes" id="UP000007796"/>
    </source>
</evidence>
<evidence type="ECO:0000256" key="1">
    <source>
        <dbReference type="SAM" id="MobiDB-lite"/>
    </source>
</evidence>